<evidence type="ECO:0000256" key="5">
    <source>
        <dbReference type="ARBA" id="ARBA00022777"/>
    </source>
</evidence>
<evidence type="ECO:0000256" key="9">
    <source>
        <dbReference type="PROSITE-ProRule" id="PRU10141"/>
    </source>
</evidence>
<evidence type="ECO:0008006" key="15">
    <source>
        <dbReference type="Google" id="ProtNLM"/>
    </source>
</evidence>
<feature type="domain" description="EF-hand" evidence="12">
    <location>
        <begin position="435"/>
        <end position="470"/>
    </location>
</feature>
<dbReference type="SMART" id="SM00220">
    <property type="entry name" value="S_TKc"/>
    <property type="match status" value="1"/>
</dbReference>
<evidence type="ECO:0000256" key="8">
    <source>
        <dbReference type="ARBA" id="ARBA00024334"/>
    </source>
</evidence>
<dbReference type="Gene3D" id="1.10.238.10">
    <property type="entry name" value="EF-hand"/>
    <property type="match status" value="1"/>
</dbReference>
<evidence type="ECO:0000256" key="10">
    <source>
        <dbReference type="SAM" id="MobiDB-lite"/>
    </source>
</evidence>
<evidence type="ECO:0000256" key="1">
    <source>
        <dbReference type="ARBA" id="ARBA00001946"/>
    </source>
</evidence>
<dbReference type="EMBL" id="CAUYUJ010004926">
    <property type="protein sequence ID" value="CAK0811598.1"/>
    <property type="molecule type" value="Genomic_DNA"/>
</dbReference>
<evidence type="ECO:0000256" key="2">
    <source>
        <dbReference type="ARBA" id="ARBA00022527"/>
    </source>
</evidence>
<feature type="region of interest" description="Disordered" evidence="10">
    <location>
        <begin position="480"/>
        <end position="507"/>
    </location>
</feature>
<evidence type="ECO:0000313" key="13">
    <source>
        <dbReference type="EMBL" id="CAK0811598.1"/>
    </source>
</evidence>
<dbReference type="CDD" id="cd05117">
    <property type="entry name" value="STKc_CAMK"/>
    <property type="match status" value="1"/>
</dbReference>
<feature type="non-terminal residue" evidence="13">
    <location>
        <position position="1"/>
    </location>
</feature>
<name>A0ABN9R2B1_9DINO</name>
<evidence type="ECO:0000313" key="14">
    <source>
        <dbReference type="Proteomes" id="UP001189429"/>
    </source>
</evidence>
<dbReference type="Pfam" id="PF13499">
    <property type="entry name" value="EF-hand_7"/>
    <property type="match status" value="1"/>
</dbReference>
<dbReference type="InterPro" id="IPR018247">
    <property type="entry name" value="EF_Hand_1_Ca_BS"/>
</dbReference>
<keyword evidence="14" id="KW-1185">Reference proteome</keyword>
<dbReference type="InterPro" id="IPR002048">
    <property type="entry name" value="EF_hand_dom"/>
</dbReference>
<dbReference type="SUPFAM" id="SSF56112">
    <property type="entry name" value="Protein kinase-like (PK-like)"/>
    <property type="match status" value="1"/>
</dbReference>
<evidence type="ECO:0000256" key="6">
    <source>
        <dbReference type="ARBA" id="ARBA00022837"/>
    </source>
</evidence>
<dbReference type="SMART" id="SM00054">
    <property type="entry name" value="EFh"/>
    <property type="match status" value="3"/>
</dbReference>
<reference evidence="13" key="1">
    <citation type="submission" date="2023-10" db="EMBL/GenBank/DDBJ databases">
        <authorList>
            <person name="Chen Y."/>
            <person name="Shah S."/>
            <person name="Dougan E. K."/>
            <person name="Thang M."/>
            <person name="Chan C."/>
        </authorList>
    </citation>
    <scope>NUCLEOTIDE SEQUENCE [LARGE SCALE GENOMIC DNA]</scope>
</reference>
<dbReference type="CDD" id="cd00051">
    <property type="entry name" value="EFh"/>
    <property type="match status" value="1"/>
</dbReference>
<accession>A0ABN9R2B1</accession>
<evidence type="ECO:0000259" key="12">
    <source>
        <dbReference type="PROSITE" id="PS50222"/>
    </source>
</evidence>
<keyword evidence="4 9" id="KW-0547">Nucleotide-binding</keyword>
<dbReference type="Gene3D" id="1.10.510.10">
    <property type="entry name" value="Transferase(Phosphotransferase) domain 1"/>
    <property type="match status" value="1"/>
</dbReference>
<dbReference type="InterPro" id="IPR050205">
    <property type="entry name" value="CDPK_Ser/Thr_kinases"/>
</dbReference>
<dbReference type="PANTHER" id="PTHR24349">
    <property type="entry name" value="SERINE/THREONINE-PROTEIN KINASE"/>
    <property type="match status" value="1"/>
</dbReference>
<comment type="cofactor">
    <cofactor evidence="1">
        <name>Mg(2+)</name>
        <dbReference type="ChEBI" id="CHEBI:18420"/>
    </cofactor>
</comment>
<dbReference type="Pfam" id="PF13405">
    <property type="entry name" value="EF-hand_6"/>
    <property type="match status" value="1"/>
</dbReference>
<evidence type="ECO:0000256" key="3">
    <source>
        <dbReference type="ARBA" id="ARBA00022679"/>
    </source>
</evidence>
<keyword evidence="5" id="KW-0418">Kinase</keyword>
<protein>
    <recommendedName>
        <fullName evidence="15">Non-specific serine/threonine protein kinase</fullName>
    </recommendedName>
</protein>
<dbReference type="PROSITE" id="PS00108">
    <property type="entry name" value="PROTEIN_KINASE_ST"/>
    <property type="match status" value="1"/>
</dbReference>
<comment type="caution">
    <text evidence="13">The sequence shown here is derived from an EMBL/GenBank/DDBJ whole genome shotgun (WGS) entry which is preliminary data.</text>
</comment>
<keyword evidence="3" id="KW-0808">Transferase</keyword>
<evidence type="ECO:0000256" key="4">
    <source>
        <dbReference type="ARBA" id="ARBA00022741"/>
    </source>
</evidence>
<dbReference type="PROSITE" id="PS00018">
    <property type="entry name" value="EF_HAND_1"/>
    <property type="match status" value="2"/>
</dbReference>
<dbReference type="InterPro" id="IPR011992">
    <property type="entry name" value="EF-hand-dom_pair"/>
</dbReference>
<organism evidence="13 14">
    <name type="scientific">Prorocentrum cordatum</name>
    <dbReference type="NCBI Taxonomy" id="2364126"/>
    <lineage>
        <taxon>Eukaryota</taxon>
        <taxon>Sar</taxon>
        <taxon>Alveolata</taxon>
        <taxon>Dinophyceae</taxon>
        <taxon>Prorocentrales</taxon>
        <taxon>Prorocentraceae</taxon>
        <taxon>Prorocentrum</taxon>
    </lineage>
</organism>
<dbReference type="PROSITE" id="PS00107">
    <property type="entry name" value="PROTEIN_KINASE_ATP"/>
    <property type="match status" value="1"/>
</dbReference>
<keyword evidence="7 9" id="KW-0067">ATP-binding</keyword>
<dbReference type="InterPro" id="IPR011009">
    <property type="entry name" value="Kinase-like_dom_sf"/>
</dbReference>
<feature type="domain" description="EF-hand" evidence="12">
    <location>
        <begin position="399"/>
        <end position="434"/>
    </location>
</feature>
<comment type="similarity">
    <text evidence="8">Belongs to the protein kinase superfamily. Ser/Thr protein kinase family. CDPK subfamily.</text>
</comment>
<proteinExistence type="inferred from homology"/>
<gene>
    <name evidence="13" type="ORF">PCOR1329_LOCUS16142</name>
</gene>
<evidence type="ECO:0000259" key="11">
    <source>
        <dbReference type="PROSITE" id="PS50011"/>
    </source>
</evidence>
<dbReference type="InterPro" id="IPR008271">
    <property type="entry name" value="Ser/Thr_kinase_AS"/>
</dbReference>
<dbReference type="Gene3D" id="3.30.200.20">
    <property type="entry name" value="Phosphorylase Kinase, domain 1"/>
    <property type="match status" value="1"/>
</dbReference>
<dbReference type="SUPFAM" id="SSF47473">
    <property type="entry name" value="EF-hand"/>
    <property type="match status" value="1"/>
</dbReference>
<dbReference type="InterPro" id="IPR000719">
    <property type="entry name" value="Prot_kinase_dom"/>
</dbReference>
<feature type="domain" description="EF-hand" evidence="12">
    <location>
        <begin position="368"/>
        <end position="398"/>
    </location>
</feature>
<dbReference type="Proteomes" id="UP001189429">
    <property type="component" value="Unassembled WGS sequence"/>
</dbReference>
<dbReference type="PROSITE" id="PS50222">
    <property type="entry name" value="EF_HAND_2"/>
    <property type="match status" value="3"/>
</dbReference>
<dbReference type="InterPro" id="IPR017441">
    <property type="entry name" value="Protein_kinase_ATP_BS"/>
</dbReference>
<keyword evidence="6" id="KW-0106">Calcium</keyword>
<dbReference type="PROSITE" id="PS50011">
    <property type="entry name" value="PROTEIN_KINASE_DOM"/>
    <property type="match status" value="1"/>
</dbReference>
<keyword evidence="2" id="KW-0723">Serine/threonine-protein kinase</keyword>
<feature type="domain" description="Protein kinase" evidence="11">
    <location>
        <begin position="62"/>
        <end position="320"/>
    </location>
</feature>
<evidence type="ECO:0000256" key="7">
    <source>
        <dbReference type="ARBA" id="ARBA00022840"/>
    </source>
</evidence>
<dbReference type="Pfam" id="PF00069">
    <property type="entry name" value="Pkinase"/>
    <property type="match status" value="1"/>
</dbReference>
<sequence>PCRLKRFEAPPCFFASSPTAEDAANAEMGACVCVGQARPVERVDPEATSVEEHRRINIKQFYDIGDRIGQGSYGAVYRATQRASGKYCAVKCIKARLRTEARRCSQEVAIMRSVDHPNVVKLLESFQDGRCTYLVVELCRGGHVLSRSMTKGRPFSERKAAVVLQQILRGTLYLHSRSIAHRDLKPDNLLFSSDAPVPDNTVKIIDFGLARQFAAGEVLMTTVGSPAYVAPEVLRGKGYDSQCDIWSLGVTAYLLACGQLPFSGKTQQDVLDRVAEGRPAFRPLHWRRVSARARLFVSGLLCSDPRARPAAAQALADAWLAPEAGEEAAGMPRDLLENLRRFKSQSVVSKAALHIVAGLLDDAEVCALRSAFVALDADGDGRLSPWELREGLRLRGLSVSEQELQEILEGMDVNGNGAVEYTEFLAAAVDRSKYQGEGLCRYAFEVLDWDGDGQISPQDMRRALRHRSLSGALGAEFQATTESLPGDGDCRKKHDLQPPQQHEPQRFHGDHVQVIVLHSWPRWVGP</sequence>
<feature type="binding site" evidence="9">
    <location>
        <position position="91"/>
    </location>
    <ligand>
        <name>ATP</name>
        <dbReference type="ChEBI" id="CHEBI:30616"/>
    </ligand>
</feature>